<feature type="domain" description="Major facilitator superfamily (MFS) profile" evidence="6">
    <location>
        <begin position="41"/>
        <end position="255"/>
    </location>
</feature>
<comment type="subcellular location">
    <subcellularLocation>
        <location evidence="1">Membrane</location>
        <topology evidence="1">Multi-pass membrane protein</topology>
    </subcellularLocation>
</comment>
<dbReference type="AlphaFoldDB" id="A0A8T9CJV1"/>
<dbReference type="InterPro" id="IPR020846">
    <property type="entry name" value="MFS_dom"/>
</dbReference>
<accession>A0A8T9CJV1</accession>
<dbReference type="PROSITE" id="PS50850">
    <property type="entry name" value="MFS"/>
    <property type="match status" value="1"/>
</dbReference>
<dbReference type="InterPro" id="IPR011701">
    <property type="entry name" value="MFS"/>
</dbReference>
<dbReference type="OrthoDB" id="6770063at2759"/>
<dbReference type="PRINTS" id="PR01036">
    <property type="entry name" value="TCRTETB"/>
</dbReference>
<evidence type="ECO:0000313" key="8">
    <source>
        <dbReference type="Proteomes" id="UP000469558"/>
    </source>
</evidence>
<evidence type="ECO:0000256" key="4">
    <source>
        <dbReference type="ARBA" id="ARBA00023136"/>
    </source>
</evidence>
<evidence type="ECO:0000259" key="6">
    <source>
        <dbReference type="PROSITE" id="PS50850"/>
    </source>
</evidence>
<dbReference type="GO" id="GO:0005886">
    <property type="term" value="C:plasma membrane"/>
    <property type="evidence" value="ECO:0007669"/>
    <property type="project" value="TreeGrafter"/>
</dbReference>
<keyword evidence="3 5" id="KW-1133">Transmembrane helix</keyword>
<protein>
    <submittedName>
        <fullName evidence="7">Putative transporter</fullName>
    </submittedName>
</protein>
<dbReference type="PANTHER" id="PTHR23501">
    <property type="entry name" value="MAJOR FACILITATOR SUPERFAMILY"/>
    <property type="match status" value="1"/>
</dbReference>
<evidence type="ECO:0000256" key="2">
    <source>
        <dbReference type="ARBA" id="ARBA00022692"/>
    </source>
</evidence>
<dbReference type="PANTHER" id="PTHR23501:SF78">
    <property type="entry name" value="MAJOR FACILITATOR SUPERFAMILY (MFS) PROFILE DOMAIN-CONTAINING PROTEIN-RELATED"/>
    <property type="match status" value="1"/>
</dbReference>
<name>A0A8T9CJV1_9HELO</name>
<sequence length="255" mass="27321">MPTSSNSQQGQDVEEDESTSLLPQLNDYQSHVLSRKTLLVVFPALALVQFTSFLDQTSISTSLPAIASGLDTGSSVSWVAASFLTTSTSIQLINGRFSDIFGRKSCLLSALVVMGLGNLLSGFSQSSAQLYATRAFTGFGAGAINALVQITISDITPLSERGYYFGIVGIATALGNGLGPVVGGTLTENTSWRWAFWFICPLTTLAAGYLMLVLPRSLAPENIWQKLKTVDWLGAFTNITAIILILVRYAFLITC</sequence>
<feature type="transmembrane region" description="Helical" evidence="5">
    <location>
        <begin position="232"/>
        <end position="251"/>
    </location>
</feature>
<keyword evidence="2 5" id="KW-0812">Transmembrane</keyword>
<dbReference type="InterPro" id="IPR036259">
    <property type="entry name" value="MFS_trans_sf"/>
</dbReference>
<feature type="transmembrane region" description="Helical" evidence="5">
    <location>
        <begin position="130"/>
        <end position="150"/>
    </location>
</feature>
<comment type="caution">
    <text evidence="7">The sequence shown here is derived from an EMBL/GenBank/DDBJ whole genome shotgun (WGS) entry which is preliminary data.</text>
</comment>
<dbReference type="EMBL" id="QGMK01000245">
    <property type="protein sequence ID" value="TVY83013.1"/>
    <property type="molecule type" value="Genomic_DNA"/>
</dbReference>
<evidence type="ECO:0000313" key="7">
    <source>
        <dbReference type="EMBL" id="TVY83013.1"/>
    </source>
</evidence>
<keyword evidence="4 5" id="KW-0472">Membrane</keyword>
<evidence type="ECO:0000256" key="1">
    <source>
        <dbReference type="ARBA" id="ARBA00004141"/>
    </source>
</evidence>
<dbReference type="Gene3D" id="1.20.1250.20">
    <property type="entry name" value="MFS general substrate transporter like domains"/>
    <property type="match status" value="1"/>
</dbReference>
<evidence type="ECO:0000256" key="3">
    <source>
        <dbReference type="ARBA" id="ARBA00022989"/>
    </source>
</evidence>
<reference evidence="7 8" key="1">
    <citation type="submission" date="2018-05" db="EMBL/GenBank/DDBJ databases">
        <title>Genome sequencing and assembly of the regulated plant pathogen Lachnellula willkommii and related sister species for the development of diagnostic species identification markers.</title>
        <authorList>
            <person name="Giroux E."/>
            <person name="Bilodeau G."/>
        </authorList>
    </citation>
    <scope>NUCLEOTIDE SEQUENCE [LARGE SCALE GENOMIC DNA]</scope>
    <source>
        <strain evidence="7 8">CBS 268.59</strain>
    </source>
</reference>
<dbReference type="GO" id="GO:0022857">
    <property type="term" value="F:transmembrane transporter activity"/>
    <property type="evidence" value="ECO:0007669"/>
    <property type="project" value="InterPro"/>
</dbReference>
<gene>
    <name evidence="7" type="ORF">LSUE1_G003494</name>
</gene>
<organism evidence="7 8">
    <name type="scientific">Lachnellula suecica</name>
    <dbReference type="NCBI Taxonomy" id="602035"/>
    <lineage>
        <taxon>Eukaryota</taxon>
        <taxon>Fungi</taxon>
        <taxon>Dikarya</taxon>
        <taxon>Ascomycota</taxon>
        <taxon>Pezizomycotina</taxon>
        <taxon>Leotiomycetes</taxon>
        <taxon>Helotiales</taxon>
        <taxon>Lachnaceae</taxon>
        <taxon>Lachnellula</taxon>
    </lineage>
</organism>
<evidence type="ECO:0000256" key="5">
    <source>
        <dbReference type="SAM" id="Phobius"/>
    </source>
</evidence>
<keyword evidence="8" id="KW-1185">Reference proteome</keyword>
<proteinExistence type="predicted"/>
<dbReference type="Proteomes" id="UP000469558">
    <property type="component" value="Unassembled WGS sequence"/>
</dbReference>
<dbReference type="SUPFAM" id="SSF103473">
    <property type="entry name" value="MFS general substrate transporter"/>
    <property type="match status" value="1"/>
</dbReference>
<feature type="transmembrane region" description="Helical" evidence="5">
    <location>
        <begin position="194"/>
        <end position="212"/>
    </location>
</feature>
<dbReference type="Pfam" id="PF07690">
    <property type="entry name" value="MFS_1"/>
    <property type="match status" value="1"/>
</dbReference>
<feature type="transmembrane region" description="Helical" evidence="5">
    <location>
        <begin position="162"/>
        <end position="182"/>
    </location>
</feature>
<feature type="transmembrane region" description="Helical" evidence="5">
    <location>
        <begin position="105"/>
        <end position="124"/>
    </location>
</feature>